<dbReference type="PRINTS" id="PR00039">
    <property type="entry name" value="HTHLYSR"/>
</dbReference>
<dbReference type="GO" id="GO:0003677">
    <property type="term" value="F:DNA binding"/>
    <property type="evidence" value="ECO:0007669"/>
    <property type="project" value="UniProtKB-KW"/>
</dbReference>
<dbReference type="Pfam" id="PF03466">
    <property type="entry name" value="LysR_substrate"/>
    <property type="match status" value="1"/>
</dbReference>
<dbReference type="GO" id="GO:0003700">
    <property type="term" value="F:DNA-binding transcription factor activity"/>
    <property type="evidence" value="ECO:0007669"/>
    <property type="project" value="InterPro"/>
</dbReference>
<organism evidence="6 7">
    <name type="scientific">Megasphaera cerevisiae DSM 20462</name>
    <dbReference type="NCBI Taxonomy" id="1122219"/>
    <lineage>
        <taxon>Bacteria</taxon>
        <taxon>Bacillati</taxon>
        <taxon>Bacillota</taxon>
        <taxon>Negativicutes</taxon>
        <taxon>Veillonellales</taxon>
        <taxon>Veillonellaceae</taxon>
        <taxon>Megasphaera</taxon>
    </lineage>
</organism>
<dbReference type="GO" id="GO:0032993">
    <property type="term" value="C:protein-DNA complex"/>
    <property type="evidence" value="ECO:0007669"/>
    <property type="project" value="TreeGrafter"/>
</dbReference>
<dbReference type="PANTHER" id="PTHR30346">
    <property type="entry name" value="TRANSCRIPTIONAL DUAL REGULATOR HCAR-RELATED"/>
    <property type="match status" value="1"/>
</dbReference>
<evidence type="ECO:0000256" key="2">
    <source>
        <dbReference type="ARBA" id="ARBA00023015"/>
    </source>
</evidence>
<sequence length="298" mass="34233">MNIKQLEYFIYLSDSLNFSRTAQHFYVSQPAITHQMNTLEDELKVRLFIRTKRKVILTPAGTSFYNEIKDILTRIRIAITKAQNYNREFTSNISIGYGSNDEVKYMSEILKLYKHKSPHIYVHLQTAAYEEKTNLFVNNKLDILFTTKESIATCTNANYFELFTSKFVCIFPKEHPLSTHTVININELPCDSFVILNPLQSPQEMTRVQNKIQENYPNAVIYLSDSPYTAYAMIKGGYGIAIMPDFASPTDSDLSIIPLAINESISFGICWHKNVVQPEIKTFVAITKEVYHATTKHV</sequence>
<evidence type="ECO:0000256" key="3">
    <source>
        <dbReference type="ARBA" id="ARBA00023125"/>
    </source>
</evidence>
<keyword evidence="3" id="KW-0238">DNA-binding</keyword>
<comment type="caution">
    <text evidence="6">The sequence shown here is derived from an EMBL/GenBank/DDBJ whole genome shotgun (WGS) entry which is preliminary data.</text>
</comment>
<protein>
    <submittedName>
        <fullName evidence="6">LysR family transcriptional regulator</fullName>
    </submittedName>
</protein>
<dbReference type="InterPro" id="IPR036388">
    <property type="entry name" value="WH-like_DNA-bd_sf"/>
</dbReference>
<dbReference type="OrthoDB" id="9778774at2"/>
<dbReference type="InterPro" id="IPR000847">
    <property type="entry name" value="LysR_HTH_N"/>
</dbReference>
<dbReference type="RefSeq" id="WP_048514581.1">
    <property type="nucleotide sequence ID" value="NZ_FUXD01000049.1"/>
</dbReference>
<dbReference type="SUPFAM" id="SSF46785">
    <property type="entry name" value="Winged helix' DNA-binding domain"/>
    <property type="match status" value="1"/>
</dbReference>
<dbReference type="CDD" id="cd05466">
    <property type="entry name" value="PBP2_LTTR_substrate"/>
    <property type="match status" value="1"/>
</dbReference>
<dbReference type="FunFam" id="1.10.10.10:FF:000001">
    <property type="entry name" value="LysR family transcriptional regulator"/>
    <property type="match status" value="1"/>
</dbReference>
<feature type="domain" description="HTH lysR-type" evidence="5">
    <location>
        <begin position="1"/>
        <end position="58"/>
    </location>
</feature>
<keyword evidence="4" id="KW-0804">Transcription</keyword>
<proteinExistence type="inferred from homology"/>
<evidence type="ECO:0000313" key="6">
    <source>
        <dbReference type="EMBL" id="KMO86178.1"/>
    </source>
</evidence>
<dbReference type="Proteomes" id="UP000036503">
    <property type="component" value="Unassembled WGS sequence"/>
</dbReference>
<evidence type="ECO:0000313" key="7">
    <source>
        <dbReference type="Proteomes" id="UP000036503"/>
    </source>
</evidence>
<dbReference type="STRING" id="39029.BSR42_13215"/>
<evidence type="ECO:0000259" key="5">
    <source>
        <dbReference type="PROSITE" id="PS50931"/>
    </source>
</evidence>
<keyword evidence="7" id="KW-1185">Reference proteome</keyword>
<dbReference type="InParanoid" id="A0A0J6WVE2"/>
<dbReference type="PANTHER" id="PTHR30346:SF0">
    <property type="entry name" value="HCA OPERON TRANSCRIPTIONAL ACTIVATOR HCAR"/>
    <property type="match status" value="1"/>
</dbReference>
<comment type="similarity">
    <text evidence="1">Belongs to the LysR transcriptional regulatory family.</text>
</comment>
<accession>A0A0J6WVE2</accession>
<dbReference type="EMBL" id="LEKT01000030">
    <property type="protein sequence ID" value="KMO86178.1"/>
    <property type="molecule type" value="Genomic_DNA"/>
</dbReference>
<reference evidence="6 7" key="1">
    <citation type="submission" date="2015-06" db="EMBL/GenBank/DDBJ databases">
        <title>Draft genome sequence of beer spoilage bacterium Megasphaera cerevisiae type strain 20462.</title>
        <authorList>
            <person name="Kutumbaka K."/>
            <person name="Pasmowitz J."/>
            <person name="Mategko J."/>
            <person name="Reyes D."/>
            <person name="Friedrich A."/>
            <person name="Han S."/>
            <person name="Martens-Habbena W."/>
            <person name="Neal-McKinney J."/>
            <person name="Janagama H.K."/>
            <person name="Nadala C."/>
            <person name="Samadpour M."/>
        </authorList>
    </citation>
    <scope>NUCLEOTIDE SEQUENCE [LARGE SCALE GENOMIC DNA]</scope>
    <source>
        <strain evidence="6 7">DSM 20462</strain>
    </source>
</reference>
<evidence type="ECO:0000256" key="4">
    <source>
        <dbReference type="ARBA" id="ARBA00023163"/>
    </source>
</evidence>
<name>A0A0J6WVE2_9FIRM</name>
<dbReference type="Pfam" id="PF00126">
    <property type="entry name" value="HTH_1"/>
    <property type="match status" value="1"/>
</dbReference>
<evidence type="ECO:0000256" key="1">
    <source>
        <dbReference type="ARBA" id="ARBA00009437"/>
    </source>
</evidence>
<dbReference type="SUPFAM" id="SSF53850">
    <property type="entry name" value="Periplasmic binding protein-like II"/>
    <property type="match status" value="1"/>
</dbReference>
<gene>
    <name evidence="6" type="ORF">AB840_09380</name>
</gene>
<dbReference type="Gene3D" id="3.40.190.290">
    <property type="match status" value="1"/>
</dbReference>
<dbReference type="InterPro" id="IPR036390">
    <property type="entry name" value="WH_DNA-bd_sf"/>
</dbReference>
<dbReference type="Gene3D" id="1.10.10.10">
    <property type="entry name" value="Winged helix-like DNA-binding domain superfamily/Winged helix DNA-binding domain"/>
    <property type="match status" value="1"/>
</dbReference>
<dbReference type="AlphaFoldDB" id="A0A0J6WVE2"/>
<dbReference type="PROSITE" id="PS50931">
    <property type="entry name" value="HTH_LYSR"/>
    <property type="match status" value="1"/>
</dbReference>
<dbReference type="InterPro" id="IPR005119">
    <property type="entry name" value="LysR_subst-bd"/>
</dbReference>
<keyword evidence="2" id="KW-0805">Transcription regulation</keyword>
<dbReference type="PATRIC" id="fig|1122219.3.peg.1589"/>